<dbReference type="Gene3D" id="3.30.70.330">
    <property type="match status" value="1"/>
</dbReference>
<dbReference type="GeneTree" id="ENSGT00730000111185"/>
<dbReference type="CDD" id="cd12324">
    <property type="entry name" value="RRM_RBM8"/>
    <property type="match status" value="1"/>
</dbReference>
<evidence type="ECO:0000256" key="5">
    <source>
        <dbReference type="ARBA" id="ARBA00022884"/>
    </source>
</evidence>
<dbReference type="EMBL" id="ABDC03011105">
    <property type="status" value="NOT_ANNOTATED_CDS"/>
    <property type="molecule type" value="Genomic_DNA"/>
</dbReference>
<dbReference type="PANTHER" id="PTHR45894">
    <property type="entry name" value="RNA-BINDING PROTEIN 8A"/>
    <property type="match status" value="1"/>
</dbReference>
<comment type="similarity">
    <text evidence="2 8">Belongs to the RBM8A family.</text>
</comment>
<dbReference type="GO" id="GO:0006397">
    <property type="term" value="P:mRNA processing"/>
    <property type="evidence" value="ECO:0007669"/>
    <property type="project" value="UniProtKB-KW"/>
</dbReference>
<evidence type="ECO:0000256" key="9">
    <source>
        <dbReference type="SAM" id="MobiDB-lite"/>
    </source>
</evidence>
<keyword evidence="5 7" id="KW-0694">RNA-binding</keyword>
<dbReference type="PRINTS" id="PR01738">
    <property type="entry name" value="RNABINDINGM8"/>
</dbReference>
<comment type="subunit">
    <text evidence="8">Heterodimer with MAGOH. Part of the mRNA splicing-dependent exon junction complex (EJC) complex; the core complex contains CASC3, EIF4A3, MAGOH and RBM8A.</text>
</comment>
<accession>A0A8C5VGX8</accession>
<comment type="subcellular location">
    <subcellularLocation>
        <location evidence="1 8">Nucleus speckle</location>
    </subcellularLocation>
    <subcellularLocation>
        <location evidence="8">Nucleus</location>
    </subcellularLocation>
    <subcellularLocation>
        <location evidence="8">Cytoplasm</location>
    </subcellularLocation>
</comment>
<dbReference type="Ensembl" id="ENSMICT00000036222.2">
    <property type="protein sequence ID" value="ENSMICP00000019509.1"/>
    <property type="gene ID" value="ENSMICG00000037163.2"/>
</dbReference>
<reference evidence="11" key="1">
    <citation type="submission" date="2016-12" db="EMBL/GenBank/DDBJ databases">
        <title>Mouse lemur reference genome and diversity panel.</title>
        <authorList>
            <person name="Harris R."/>
            <person name="Larsen P."/>
            <person name="Liu Y."/>
            <person name="Hughes D.S."/>
            <person name="Murali S."/>
            <person name="Raveendran M."/>
            <person name="Korchina V."/>
            <person name="Wang M."/>
            <person name="Jhangiani S."/>
            <person name="Bandaranaike D."/>
            <person name="Bellair M."/>
            <person name="Blankenburg K."/>
            <person name="Chao H."/>
            <person name="Dahdouli M."/>
            <person name="Dinh H."/>
            <person name="Doddapaneni H."/>
            <person name="English A."/>
            <person name="Firestine M."/>
            <person name="Gnanaolivu R."/>
            <person name="Gross S."/>
            <person name="Hernandez B."/>
            <person name="Javaid M."/>
            <person name="Jayaseelan J."/>
            <person name="Jones J."/>
            <person name="Khan Z."/>
            <person name="Kovar C."/>
            <person name="Kurapati P."/>
            <person name="Le B."/>
            <person name="Lee S."/>
            <person name="Li M."/>
            <person name="Mathew T."/>
            <person name="Narasimhan A."/>
            <person name="Ngo D."/>
            <person name="Nguyen L."/>
            <person name="Okwuonu G."/>
            <person name="Ongeri F."/>
            <person name="Osuji N."/>
            <person name="Pu L.-L."/>
            <person name="Puazo M."/>
            <person name="Quiroz J."/>
            <person name="Raj R."/>
            <person name="Rajbhandari K."/>
            <person name="Reid J.G."/>
            <person name="Santibanez J."/>
            <person name="Sexton D."/>
            <person name="Skinner E."/>
            <person name="Vee V."/>
            <person name="Weissenberger G."/>
            <person name="Wu Y."/>
            <person name="Xin Y."/>
            <person name="Han Y."/>
            <person name="Campbell C."/>
            <person name="Brown A."/>
            <person name="Sullivan B."/>
            <person name="Shelton J."/>
            <person name="Brown S."/>
            <person name="Dudchenko O."/>
            <person name="Machol I."/>
            <person name="Durand N."/>
            <person name="Shamim M."/>
            <person name="Lieberman A."/>
            <person name="Muzny D.M."/>
            <person name="Richards S."/>
            <person name="Yoder A."/>
            <person name="Worley K.C."/>
            <person name="Rogers J."/>
            <person name="Gibbs R.A."/>
        </authorList>
    </citation>
    <scope>NUCLEOTIDE SEQUENCE [LARGE SCALE GENOMIC DNA]</scope>
</reference>
<dbReference type="InterPro" id="IPR035979">
    <property type="entry name" value="RBD_domain_sf"/>
</dbReference>
<evidence type="ECO:0000313" key="11">
    <source>
        <dbReference type="Ensembl" id="ENSMICP00000019509.1"/>
    </source>
</evidence>
<keyword evidence="6 8" id="KW-0539">Nucleus</keyword>
<evidence type="ECO:0000256" key="6">
    <source>
        <dbReference type="ARBA" id="ARBA00023242"/>
    </source>
</evidence>
<dbReference type="GO" id="GO:0008380">
    <property type="term" value="P:RNA splicing"/>
    <property type="evidence" value="ECO:0007669"/>
    <property type="project" value="UniProtKB-KW"/>
</dbReference>
<comment type="function">
    <text evidence="8">Core component of the splicing-dependent multiprotein exon junction complex (EJC) deposited at splice junctions on mRNAs.</text>
</comment>
<dbReference type="InterPro" id="IPR012677">
    <property type="entry name" value="Nucleotide-bd_a/b_plait_sf"/>
</dbReference>
<dbReference type="InterPro" id="IPR033744">
    <property type="entry name" value="RRM_RBM8"/>
</dbReference>
<evidence type="ECO:0000256" key="4">
    <source>
        <dbReference type="ARBA" id="ARBA00022728"/>
    </source>
</evidence>
<evidence type="ECO:0000256" key="2">
    <source>
        <dbReference type="ARBA" id="ARBA00007987"/>
    </source>
</evidence>
<keyword evidence="8" id="KW-0508">mRNA splicing</keyword>
<dbReference type="GO" id="GO:0005681">
    <property type="term" value="C:spliceosomal complex"/>
    <property type="evidence" value="ECO:0007669"/>
    <property type="project" value="UniProtKB-KW"/>
</dbReference>
<evidence type="ECO:0000259" key="10">
    <source>
        <dbReference type="PROSITE" id="PS50102"/>
    </source>
</evidence>
<name>A0A8C5VGX8_MICMU</name>
<evidence type="ECO:0000256" key="8">
    <source>
        <dbReference type="RuleBase" id="RU361239"/>
    </source>
</evidence>
<dbReference type="GO" id="GO:0003729">
    <property type="term" value="F:mRNA binding"/>
    <property type="evidence" value="ECO:0007669"/>
    <property type="project" value="InterPro"/>
</dbReference>
<evidence type="ECO:0000256" key="1">
    <source>
        <dbReference type="ARBA" id="ARBA00004324"/>
    </source>
</evidence>
<evidence type="ECO:0000313" key="12">
    <source>
        <dbReference type="Proteomes" id="UP000694394"/>
    </source>
</evidence>
<keyword evidence="12" id="KW-1185">Reference proteome</keyword>
<dbReference type="GO" id="GO:0051028">
    <property type="term" value="P:mRNA transport"/>
    <property type="evidence" value="ECO:0007669"/>
    <property type="project" value="UniProtKB-KW"/>
</dbReference>
<protein>
    <recommendedName>
        <fullName evidence="8">RNA-binding protein 8A</fullName>
    </recommendedName>
</protein>
<reference evidence="11" key="2">
    <citation type="submission" date="2025-08" db="UniProtKB">
        <authorList>
            <consortium name="Ensembl"/>
        </authorList>
    </citation>
    <scope>IDENTIFICATION</scope>
</reference>
<keyword evidence="8" id="KW-0509">mRNA transport</keyword>
<feature type="compositionally biased region" description="Basic and acidic residues" evidence="9">
    <location>
        <begin position="47"/>
        <end position="60"/>
    </location>
</feature>
<evidence type="ECO:0000256" key="3">
    <source>
        <dbReference type="ARBA" id="ARBA00022490"/>
    </source>
</evidence>
<keyword evidence="3 8" id="KW-0963">Cytoplasm</keyword>
<dbReference type="SUPFAM" id="SSF54928">
    <property type="entry name" value="RNA-binding domain, RBD"/>
    <property type="match status" value="1"/>
</dbReference>
<reference evidence="11" key="3">
    <citation type="submission" date="2025-09" db="UniProtKB">
        <authorList>
            <consortium name="Ensembl"/>
        </authorList>
    </citation>
    <scope>IDENTIFICATION</scope>
</reference>
<keyword evidence="4" id="KW-0747">Spliceosome</keyword>
<dbReference type="GO" id="GO:0016607">
    <property type="term" value="C:nuclear speck"/>
    <property type="evidence" value="ECO:0007669"/>
    <property type="project" value="UniProtKB-SubCell"/>
</dbReference>
<feature type="region of interest" description="Disordered" evidence="9">
    <location>
        <begin position="29"/>
        <end position="60"/>
    </location>
</feature>
<organism evidence="11 12">
    <name type="scientific">Microcebus murinus</name>
    <name type="common">Gray mouse lemur</name>
    <name type="synonym">Lemur murinus</name>
    <dbReference type="NCBI Taxonomy" id="30608"/>
    <lineage>
        <taxon>Eukaryota</taxon>
        <taxon>Metazoa</taxon>
        <taxon>Chordata</taxon>
        <taxon>Craniata</taxon>
        <taxon>Vertebrata</taxon>
        <taxon>Euteleostomi</taxon>
        <taxon>Mammalia</taxon>
        <taxon>Eutheria</taxon>
        <taxon>Euarchontoglires</taxon>
        <taxon>Primates</taxon>
        <taxon>Strepsirrhini</taxon>
        <taxon>Lemuriformes</taxon>
        <taxon>Cheirogaleidae</taxon>
        <taxon>Microcebus</taxon>
    </lineage>
</organism>
<dbReference type="GO" id="GO:0005737">
    <property type="term" value="C:cytoplasm"/>
    <property type="evidence" value="ECO:0007669"/>
    <property type="project" value="UniProtKB-SubCell"/>
</dbReference>
<keyword evidence="8" id="KW-0813">Transport</keyword>
<feature type="domain" description="RRM" evidence="10">
    <location>
        <begin position="65"/>
        <end position="142"/>
    </location>
</feature>
<keyword evidence="8" id="KW-0507">mRNA processing</keyword>
<dbReference type="InterPro" id="IPR008111">
    <property type="entry name" value="RNA-bd_8"/>
</dbReference>
<dbReference type="Proteomes" id="UP000694394">
    <property type="component" value="Chromosome 8"/>
</dbReference>
<evidence type="ECO:0000256" key="7">
    <source>
        <dbReference type="PROSITE-ProRule" id="PRU00176"/>
    </source>
</evidence>
<dbReference type="InterPro" id="IPR000504">
    <property type="entry name" value="RRM_dom"/>
</dbReference>
<dbReference type="SMART" id="SM00360">
    <property type="entry name" value="RRM"/>
    <property type="match status" value="1"/>
</dbReference>
<proteinExistence type="inferred from homology"/>
<dbReference type="Pfam" id="PF00076">
    <property type="entry name" value="RRM_1"/>
    <property type="match status" value="1"/>
</dbReference>
<feature type="compositionally biased region" description="Basic residues" evidence="9">
    <location>
        <begin position="29"/>
        <end position="38"/>
    </location>
</feature>
<dbReference type="PROSITE" id="PS50102">
    <property type="entry name" value="RRM"/>
    <property type="match status" value="1"/>
</dbReference>
<dbReference type="AlphaFoldDB" id="A0A8C5VGX8"/>
<sequence>MADMLDLHEARGEDFIMDDDGHKSIHKLKEKAKKRKGRGFGSQEGSRAVEQDGHEPGPRRSVEGWILFITGVSEEATEEDVHDKFTEYGEMKNIHLNLDRTGYLKGYALLEYETYQEARAALEGLSGQDLMGQPISVDWCLITGMNHNTRRKR</sequence>